<keyword evidence="1" id="KW-0732">Signal</keyword>
<protein>
    <recommendedName>
        <fullName evidence="4">Secreted protein</fullName>
    </recommendedName>
</protein>
<name>A0A9P9KZQ3_FUSSL</name>
<sequence length="144" mass="16512">MQAKRISKTLHSRDWSNAIIFFFLLPVAPSVSAPSGHQRPSRQNRFWNLVELRYTSRREAGGKEQQGRCLITQVTMSRSKISAHRDFQLLDPFFLHVLNVTSTLEPRRSSAPQCPHFSYPHERHAYDTIPLAVTLKETIVPTDG</sequence>
<feature type="signal peptide" evidence="1">
    <location>
        <begin position="1"/>
        <end position="32"/>
    </location>
</feature>
<evidence type="ECO:0000256" key="1">
    <source>
        <dbReference type="SAM" id="SignalP"/>
    </source>
</evidence>
<evidence type="ECO:0008006" key="4">
    <source>
        <dbReference type="Google" id="ProtNLM"/>
    </source>
</evidence>
<comment type="caution">
    <text evidence="2">The sequence shown here is derived from an EMBL/GenBank/DDBJ whole genome shotgun (WGS) entry which is preliminary data.</text>
</comment>
<organism evidence="2 3">
    <name type="scientific">Fusarium solani</name>
    <name type="common">Filamentous fungus</name>
    <dbReference type="NCBI Taxonomy" id="169388"/>
    <lineage>
        <taxon>Eukaryota</taxon>
        <taxon>Fungi</taxon>
        <taxon>Dikarya</taxon>
        <taxon>Ascomycota</taxon>
        <taxon>Pezizomycotina</taxon>
        <taxon>Sordariomycetes</taxon>
        <taxon>Hypocreomycetidae</taxon>
        <taxon>Hypocreales</taxon>
        <taxon>Nectriaceae</taxon>
        <taxon>Fusarium</taxon>
        <taxon>Fusarium solani species complex</taxon>
    </lineage>
</organism>
<feature type="chain" id="PRO_5040323696" description="Secreted protein" evidence="1">
    <location>
        <begin position="33"/>
        <end position="144"/>
    </location>
</feature>
<accession>A0A9P9KZQ3</accession>
<evidence type="ECO:0000313" key="2">
    <source>
        <dbReference type="EMBL" id="KAH7271562.1"/>
    </source>
</evidence>
<keyword evidence="3" id="KW-1185">Reference proteome</keyword>
<dbReference type="EMBL" id="JAGTJS010000004">
    <property type="protein sequence ID" value="KAH7271562.1"/>
    <property type="molecule type" value="Genomic_DNA"/>
</dbReference>
<evidence type="ECO:0000313" key="3">
    <source>
        <dbReference type="Proteomes" id="UP000736672"/>
    </source>
</evidence>
<dbReference type="Proteomes" id="UP000736672">
    <property type="component" value="Unassembled WGS sequence"/>
</dbReference>
<dbReference type="AlphaFoldDB" id="A0A9P9KZQ3"/>
<gene>
    <name evidence="2" type="ORF">B0J15DRAFT_219046</name>
</gene>
<reference evidence="2" key="1">
    <citation type="journal article" date="2021" name="Nat. Commun.">
        <title>Genetic determinants of endophytism in the Arabidopsis root mycobiome.</title>
        <authorList>
            <person name="Mesny F."/>
            <person name="Miyauchi S."/>
            <person name="Thiergart T."/>
            <person name="Pickel B."/>
            <person name="Atanasova L."/>
            <person name="Karlsson M."/>
            <person name="Huettel B."/>
            <person name="Barry K.W."/>
            <person name="Haridas S."/>
            <person name="Chen C."/>
            <person name="Bauer D."/>
            <person name="Andreopoulos W."/>
            <person name="Pangilinan J."/>
            <person name="LaButti K."/>
            <person name="Riley R."/>
            <person name="Lipzen A."/>
            <person name="Clum A."/>
            <person name="Drula E."/>
            <person name="Henrissat B."/>
            <person name="Kohler A."/>
            <person name="Grigoriev I.V."/>
            <person name="Martin F.M."/>
            <person name="Hacquard S."/>
        </authorList>
    </citation>
    <scope>NUCLEOTIDE SEQUENCE</scope>
    <source>
        <strain evidence="2">FSSC 5 MPI-SDFR-AT-0091</strain>
    </source>
</reference>
<proteinExistence type="predicted"/>